<keyword evidence="1" id="KW-0802">TPR repeat</keyword>
<dbReference type="PROSITE" id="PS50293">
    <property type="entry name" value="TPR_REGION"/>
    <property type="match status" value="1"/>
</dbReference>
<gene>
    <name evidence="2" type="primary">prsT</name>
    <name evidence="2" type="ORF">EQU24_15425</name>
</gene>
<organism evidence="2 3">
    <name type="scientific">Methylotuvimicrobium buryatense</name>
    <name type="common">Methylomicrobium buryatense</name>
    <dbReference type="NCBI Taxonomy" id="95641"/>
    <lineage>
        <taxon>Bacteria</taxon>
        <taxon>Pseudomonadati</taxon>
        <taxon>Pseudomonadota</taxon>
        <taxon>Gammaproteobacteria</taxon>
        <taxon>Methylococcales</taxon>
        <taxon>Methylococcaceae</taxon>
        <taxon>Methylotuvimicrobium</taxon>
    </lineage>
</organism>
<dbReference type="AlphaFoldDB" id="A0A4P9USW3"/>
<evidence type="ECO:0000313" key="2">
    <source>
        <dbReference type="EMBL" id="QCW83481.1"/>
    </source>
</evidence>
<sequence>MVRQAHHERLNLMAVTQERGNDKSPQAGQGQQQKESWFLLDIKLHVSCYKITYGSLKLKRYIFMSQHQLVLTKAKHCFSIAILIASSNSIAATYDLNELDKDPLTVLDKKSMFDEPSSLMLSPEDFEKTQQQNIKKEFAEILEKIRQKQFDSAHSQVESLIKRQPDIVQAYILRATIELYQKDRKAASASFNKALSLDPKNQAALLGIASIDFDEGRPQQAKERIRQAIAVNKKTVSPYLLLAEIANKEKNLDEAEKALIKGLGNVKGQIADEARLLSSLARLYGIQKQPEKVLTLVQEMNVRYPEHPTALSLLAGAYIVNNQAVEAEQTLRKIIAQNERDIQHRIMLANYLSRQPDKADEVLALLNQASTAAPENLQLMVQKANLLIRVKHYDEAMKVAQSIANLSPETKLHKAIEGDIFLSQKKFDQAYGAYREAYQARPNPKLLELMVAVLNSQGKQADAIKLLNDELKKDDKNLLAHFHLANILQQQGNLRQAEKHYQAILAIQPENPLALNNLAWLYHQQNKSEALAMAESAYKAAPNSAEIADTLGAILLKRGEFQKALELLEKAVDLKPNDPNIKFHLAEALVAKGDKKRAVELLEAITQVDQAFDSKNRAIEMLGQLKGN</sequence>
<feature type="repeat" description="TPR" evidence="1">
    <location>
        <begin position="478"/>
        <end position="511"/>
    </location>
</feature>
<evidence type="ECO:0000256" key="1">
    <source>
        <dbReference type="PROSITE-ProRule" id="PRU00339"/>
    </source>
</evidence>
<dbReference type="KEGG" id="mbur:EQU24_15425"/>
<dbReference type="NCBIfam" id="TIGR02917">
    <property type="entry name" value="PEP_TPR_lipo"/>
    <property type="match status" value="1"/>
</dbReference>
<reference evidence="3" key="1">
    <citation type="journal article" date="2019" name="J. Bacteriol.">
        <title>A Mutagenic Screen Identifies a TonB-Dependent Receptor Required for the Lanthanide Metal Switch in the Type I Methanotroph 'Methylotuvimicrobium buryatense' 5GB1C.</title>
        <authorList>
            <person name="Groom J.D."/>
            <person name="Ford S.M."/>
            <person name="Pesesky M.W."/>
            <person name="Lidstrom M.E."/>
        </authorList>
    </citation>
    <scope>NUCLEOTIDE SEQUENCE [LARGE SCALE GENOMIC DNA]</scope>
    <source>
        <strain evidence="3">5GB1C</strain>
    </source>
</reference>
<dbReference type="OrthoDB" id="9766710at2"/>
<feature type="repeat" description="TPR" evidence="1">
    <location>
        <begin position="168"/>
        <end position="201"/>
    </location>
</feature>
<dbReference type="STRING" id="675511.GCA_000341735_04366"/>
<proteinExistence type="predicted"/>
<dbReference type="PANTHER" id="PTHR12558">
    <property type="entry name" value="CELL DIVISION CYCLE 16,23,27"/>
    <property type="match status" value="1"/>
</dbReference>
<evidence type="ECO:0000313" key="3">
    <source>
        <dbReference type="Proteomes" id="UP000305881"/>
    </source>
</evidence>
<dbReference type="Gene3D" id="1.25.40.10">
    <property type="entry name" value="Tetratricopeptide repeat domain"/>
    <property type="match status" value="4"/>
</dbReference>
<keyword evidence="3" id="KW-1185">Reference proteome</keyword>
<dbReference type="Pfam" id="PF13424">
    <property type="entry name" value="TPR_12"/>
    <property type="match status" value="1"/>
</dbReference>
<name>A0A4P9USW3_METBY</name>
<dbReference type="PROSITE" id="PS50005">
    <property type="entry name" value="TPR"/>
    <property type="match status" value="3"/>
</dbReference>
<dbReference type="PANTHER" id="PTHR12558:SF13">
    <property type="entry name" value="CELL DIVISION CYCLE PROTEIN 27 HOMOLOG"/>
    <property type="match status" value="1"/>
</dbReference>
<dbReference type="InterPro" id="IPR011990">
    <property type="entry name" value="TPR-like_helical_dom_sf"/>
</dbReference>
<protein>
    <submittedName>
        <fullName evidence="2">PEP-CTERM system TPR-repeat protein PrsT</fullName>
    </submittedName>
</protein>
<accession>A0A4P9USW3</accession>
<dbReference type="SUPFAM" id="SSF48452">
    <property type="entry name" value="TPR-like"/>
    <property type="match status" value="2"/>
</dbReference>
<dbReference type="SMART" id="SM00028">
    <property type="entry name" value="TPR"/>
    <property type="match status" value="9"/>
</dbReference>
<dbReference type="InterPro" id="IPR019734">
    <property type="entry name" value="TPR_rpt"/>
</dbReference>
<dbReference type="EMBL" id="CP035467">
    <property type="protein sequence ID" value="QCW83481.1"/>
    <property type="molecule type" value="Genomic_DNA"/>
</dbReference>
<dbReference type="InterPro" id="IPR014266">
    <property type="entry name" value="PEP-CTERM_TPR_PrsT"/>
</dbReference>
<dbReference type="Pfam" id="PF14559">
    <property type="entry name" value="TPR_19"/>
    <property type="match status" value="3"/>
</dbReference>
<dbReference type="Proteomes" id="UP000305881">
    <property type="component" value="Chromosome"/>
</dbReference>
<feature type="repeat" description="TPR" evidence="1">
    <location>
        <begin position="545"/>
        <end position="578"/>
    </location>
</feature>